<evidence type="ECO:0000256" key="1">
    <source>
        <dbReference type="SAM" id="MobiDB-lite"/>
    </source>
</evidence>
<name>L8HC91_ACACF</name>
<protein>
    <submittedName>
        <fullName evidence="2">Uncharacterized protein</fullName>
    </submittedName>
</protein>
<dbReference type="Proteomes" id="UP000011083">
    <property type="component" value="Unassembled WGS sequence"/>
</dbReference>
<sequence length="504" mass="56527">MHKRSHFEMEYHPPGDGSPPPFSPYGTFPSPAASIYPTPTSSFPGGDFYQPLDPVFDSIMQFNHVDITPYPVSPSTLGDPLWPVATTTTGVRDSCADVLLASPPFGRKNMNEAQERENEDEALSLSPLVRAGSHFGLALDLKQLARVFADNVWVWTPLNPSMLNDDRLLQLVQPASMQRKHTTLVLHACLALSWDEFFAMAREHAGMLFDRGTYANAEALYCMAYLAFCRGDLHKMGYYTTLAKDMCRQLGIVNSDVFTKCILISHIDPSVRFSELQAMYKEYDESCMERPQAEDMTRRSLIADQGNFWTAGMASGTVNAEKVGFGMGKIKDMGFCIAYANLYLKLIRRQAEKQGTDGSSSPPSSSGVPDVGSTWQAVGTAEWGAEPQEQVNEKRKLMFQLRGILQYWWRSLMEMVSLVKWYIVSGQVEHLSGNSEKAFQHMCNFLEEVQKFSPFLAFFWHTSCTYMHALVIEVLTTSARPDLVEMLLQLQSTASRRGINTRGS</sequence>
<dbReference type="AlphaFoldDB" id="L8HC91"/>
<feature type="region of interest" description="Disordered" evidence="1">
    <location>
        <begin position="1"/>
        <end position="26"/>
    </location>
</feature>
<evidence type="ECO:0000313" key="2">
    <source>
        <dbReference type="EMBL" id="ELR22373.1"/>
    </source>
</evidence>
<reference evidence="2 3" key="1">
    <citation type="journal article" date="2013" name="Genome Biol.">
        <title>Genome of Acanthamoeba castellanii highlights extensive lateral gene transfer and early evolution of tyrosine kinase signaling.</title>
        <authorList>
            <person name="Clarke M."/>
            <person name="Lohan A.J."/>
            <person name="Liu B."/>
            <person name="Lagkouvardos I."/>
            <person name="Roy S."/>
            <person name="Zafar N."/>
            <person name="Bertelli C."/>
            <person name="Schilde C."/>
            <person name="Kianianmomeni A."/>
            <person name="Burglin T.R."/>
            <person name="Frech C."/>
            <person name="Turcotte B."/>
            <person name="Kopec K.O."/>
            <person name="Synnott J.M."/>
            <person name="Choo C."/>
            <person name="Paponov I."/>
            <person name="Finkler A."/>
            <person name="Soon Heng Tan C."/>
            <person name="Hutchins A.P."/>
            <person name="Weinmeier T."/>
            <person name="Rattei T."/>
            <person name="Chu J.S."/>
            <person name="Gimenez G."/>
            <person name="Irimia M."/>
            <person name="Rigden D.J."/>
            <person name="Fitzpatrick D.A."/>
            <person name="Lorenzo-Morales J."/>
            <person name="Bateman A."/>
            <person name="Chiu C.H."/>
            <person name="Tang P."/>
            <person name="Hegemann P."/>
            <person name="Fromm H."/>
            <person name="Raoult D."/>
            <person name="Greub G."/>
            <person name="Miranda-Saavedra D."/>
            <person name="Chen N."/>
            <person name="Nash P."/>
            <person name="Ginger M.L."/>
            <person name="Horn M."/>
            <person name="Schaap P."/>
            <person name="Caler L."/>
            <person name="Loftus B."/>
        </authorList>
    </citation>
    <scope>NUCLEOTIDE SEQUENCE [LARGE SCALE GENOMIC DNA]</scope>
    <source>
        <strain evidence="2 3">Neff</strain>
    </source>
</reference>
<dbReference type="RefSeq" id="XP_004367629.1">
    <property type="nucleotide sequence ID" value="XM_004367572.1"/>
</dbReference>
<evidence type="ECO:0000313" key="3">
    <source>
        <dbReference type="Proteomes" id="UP000011083"/>
    </source>
</evidence>
<organism evidence="2 3">
    <name type="scientific">Acanthamoeba castellanii (strain ATCC 30010 / Neff)</name>
    <dbReference type="NCBI Taxonomy" id="1257118"/>
    <lineage>
        <taxon>Eukaryota</taxon>
        <taxon>Amoebozoa</taxon>
        <taxon>Discosea</taxon>
        <taxon>Longamoebia</taxon>
        <taxon>Centramoebida</taxon>
        <taxon>Acanthamoebidae</taxon>
        <taxon>Acanthamoeba</taxon>
    </lineage>
</organism>
<keyword evidence="3" id="KW-1185">Reference proteome</keyword>
<dbReference type="EMBL" id="KB007885">
    <property type="protein sequence ID" value="ELR22373.1"/>
    <property type="molecule type" value="Genomic_DNA"/>
</dbReference>
<dbReference type="KEGG" id="acan:ACA1_253700"/>
<accession>L8HC91</accession>
<feature type="compositionally biased region" description="Basic and acidic residues" evidence="1">
    <location>
        <begin position="1"/>
        <end position="13"/>
    </location>
</feature>
<proteinExistence type="predicted"/>
<gene>
    <name evidence="2" type="ORF">ACA1_253700</name>
</gene>
<dbReference type="VEuPathDB" id="AmoebaDB:ACA1_253700"/>
<dbReference type="GeneID" id="14923307"/>